<proteinExistence type="predicted"/>
<sequence length="111" mass="12638">TTPDLKEIRDAALAKFDMMELMEETLGSALQAVQLSGGLRRVEPVTQEEVTSLEDAVKELRLLFQRSVAKDRPPGEWKHFVPGLRPPRFSRHLCLLRGEGTLLLWKEKLSQ</sequence>
<name>A0A0L6VU24_9BASI</name>
<feature type="non-terminal residue" evidence="1">
    <location>
        <position position="1"/>
    </location>
</feature>
<evidence type="ECO:0000313" key="1">
    <source>
        <dbReference type="EMBL" id="KNZ63705.1"/>
    </source>
</evidence>
<gene>
    <name evidence="1" type="ORF">VP01_11111g1</name>
</gene>
<dbReference type="AlphaFoldDB" id="A0A0L6VU24"/>
<accession>A0A0L6VU24</accession>
<reference evidence="1 2" key="1">
    <citation type="submission" date="2015-08" db="EMBL/GenBank/DDBJ databases">
        <title>Next Generation Sequencing and Analysis of the Genome of Puccinia sorghi L Schw, the Causal Agent of Maize Common Rust.</title>
        <authorList>
            <person name="Rochi L."/>
            <person name="Burguener G."/>
            <person name="Darino M."/>
            <person name="Turjanski A."/>
            <person name="Kreff E."/>
            <person name="Dieguez M.J."/>
            <person name="Sacco F."/>
        </authorList>
    </citation>
    <scope>NUCLEOTIDE SEQUENCE [LARGE SCALE GENOMIC DNA]</scope>
    <source>
        <strain evidence="1 2">RO10H11247</strain>
    </source>
</reference>
<keyword evidence="2" id="KW-1185">Reference proteome</keyword>
<organism evidence="1 2">
    <name type="scientific">Puccinia sorghi</name>
    <dbReference type="NCBI Taxonomy" id="27349"/>
    <lineage>
        <taxon>Eukaryota</taxon>
        <taxon>Fungi</taxon>
        <taxon>Dikarya</taxon>
        <taxon>Basidiomycota</taxon>
        <taxon>Pucciniomycotina</taxon>
        <taxon>Pucciniomycetes</taxon>
        <taxon>Pucciniales</taxon>
        <taxon>Pucciniaceae</taxon>
        <taxon>Puccinia</taxon>
    </lineage>
</organism>
<dbReference type="Proteomes" id="UP000037035">
    <property type="component" value="Unassembled WGS sequence"/>
</dbReference>
<dbReference type="EMBL" id="LAVV01001235">
    <property type="protein sequence ID" value="KNZ63705.1"/>
    <property type="molecule type" value="Genomic_DNA"/>
</dbReference>
<protein>
    <submittedName>
        <fullName evidence="1">Uncharacterized protein</fullName>
    </submittedName>
</protein>
<evidence type="ECO:0000313" key="2">
    <source>
        <dbReference type="Proteomes" id="UP000037035"/>
    </source>
</evidence>
<comment type="caution">
    <text evidence="1">The sequence shown here is derived from an EMBL/GenBank/DDBJ whole genome shotgun (WGS) entry which is preliminary data.</text>
</comment>
<dbReference type="VEuPathDB" id="FungiDB:VP01_11111g1"/>